<sequence>MAPPAYSPPPDDFKVFSLDPTQFPQEVDQIPYHVPLDDNDSDHSSFGFVRLPLFPGSVNDVPGLSTSSSSPPPETYSVSSEYGRRMDIFDSHAYSRATFLYSYSGALDIEYFDAVTENTGNMLLSMRNLAIIPRCGLEREKFISKIEATPDSWKQLQEPLFQNLFFLIRKLMSRVPFDQLDTFQFDEPNAGEELFPALHQQLNSLLHLSLHETSFVSHFSEGEVPQLLQSLVLHGINISQGEQFLSFLIQIMEYRNSLSYLSLDFEGFSFPSDVNWVGLEKHFRSLRALLHLKCLAIANCNDMMALQFGALNLIPWNHIQRLKIVNCPSTEAGGCLGLTRRLKVTHLTHLTLIRTCSTKDAAEIISGLEVGLHRLHLEFSYEQGQISPQCLFQKHGYTLRYLWIESSTGKRFRLVESTTGKEPSMKDFTQFKHLRELAIAIRYSAIEQYAIEWEDPPNLRIFRILNIAERYVHLTKDGNRCVCQITNDFARIHDDEVDESQPNDLEVIVMGRYIENAPDVEPMYYWVGEPKMIPSQPSAIPTEGMQSGGPSTIPVTPLRHGHEHQNGTRESSDIYQQPVEYDAGDEAEASDRPPLPALNEVEQPHLGHNLQGQYGNGDGESPAREGPSSPDKDLNYCTPTTLEQIKYEIQHITIVDVDRQGAPMWEKDEMILEQYSPNPGYHFANA</sequence>
<evidence type="ECO:0000313" key="3">
    <source>
        <dbReference type="Proteomes" id="UP001373714"/>
    </source>
</evidence>
<gene>
    <name evidence="2" type="ORF">TWF730_004519</name>
</gene>
<accession>A0AAV9U0S8</accession>
<evidence type="ECO:0000256" key="1">
    <source>
        <dbReference type="SAM" id="MobiDB-lite"/>
    </source>
</evidence>
<dbReference type="Gene3D" id="3.80.10.10">
    <property type="entry name" value="Ribonuclease Inhibitor"/>
    <property type="match status" value="1"/>
</dbReference>
<dbReference type="InterPro" id="IPR032675">
    <property type="entry name" value="LRR_dom_sf"/>
</dbReference>
<dbReference type="SUPFAM" id="SSF52047">
    <property type="entry name" value="RNI-like"/>
    <property type="match status" value="1"/>
</dbReference>
<reference evidence="2 3" key="1">
    <citation type="submission" date="2019-10" db="EMBL/GenBank/DDBJ databases">
        <authorList>
            <person name="Palmer J.M."/>
        </authorList>
    </citation>
    <scope>NUCLEOTIDE SEQUENCE [LARGE SCALE GENOMIC DNA]</scope>
    <source>
        <strain evidence="2 3">TWF730</strain>
    </source>
</reference>
<evidence type="ECO:0000313" key="2">
    <source>
        <dbReference type="EMBL" id="KAK6331437.1"/>
    </source>
</evidence>
<organism evidence="2 3">
    <name type="scientific">Orbilia blumenaviensis</name>
    <dbReference type="NCBI Taxonomy" id="1796055"/>
    <lineage>
        <taxon>Eukaryota</taxon>
        <taxon>Fungi</taxon>
        <taxon>Dikarya</taxon>
        <taxon>Ascomycota</taxon>
        <taxon>Pezizomycotina</taxon>
        <taxon>Orbiliomycetes</taxon>
        <taxon>Orbiliales</taxon>
        <taxon>Orbiliaceae</taxon>
        <taxon>Orbilia</taxon>
    </lineage>
</organism>
<proteinExistence type="predicted"/>
<feature type="compositionally biased region" description="Basic and acidic residues" evidence="1">
    <location>
        <begin position="563"/>
        <end position="572"/>
    </location>
</feature>
<dbReference type="AlphaFoldDB" id="A0AAV9U0S8"/>
<dbReference type="EMBL" id="JAVHNS010000018">
    <property type="protein sequence ID" value="KAK6331437.1"/>
    <property type="molecule type" value="Genomic_DNA"/>
</dbReference>
<feature type="region of interest" description="Disordered" evidence="1">
    <location>
        <begin position="607"/>
        <end position="634"/>
    </location>
</feature>
<feature type="region of interest" description="Disordered" evidence="1">
    <location>
        <begin position="536"/>
        <end position="575"/>
    </location>
</feature>
<keyword evidence="3" id="KW-1185">Reference proteome</keyword>
<comment type="caution">
    <text evidence="2">The sequence shown here is derived from an EMBL/GenBank/DDBJ whole genome shotgun (WGS) entry which is preliminary data.</text>
</comment>
<name>A0AAV9U0S8_9PEZI</name>
<dbReference type="Proteomes" id="UP001373714">
    <property type="component" value="Unassembled WGS sequence"/>
</dbReference>
<feature type="compositionally biased region" description="Polar residues" evidence="1">
    <location>
        <begin position="536"/>
        <end position="554"/>
    </location>
</feature>
<protein>
    <submittedName>
        <fullName evidence="2">Uncharacterized protein</fullName>
    </submittedName>
</protein>